<dbReference type="PANTHER" id="PTHR30492:SF0">
    <property type="entry name" value="METHYLGLYOXAL SYNTHASE"/>
    <property type="match status" value="1"/>
</dbReference>
<dbReference type="InterPro" id="IPR004363">
    <property type="entry name" value="Methylgl_synth"/>
</dbReference>
<feature type="domain" description="MGS-like" evidence="1">
    <location>
        <begin position="26"/>
        <end position="165"/>
    </location>
</feature>
<dbReference type="SUPFAM" id="SSF52335">
    <property type="entry name" value="Methylglyoxal synthase-like"/>
    <property type="match status" value="1"/>
</dbReference>
<dbReference type="EMBL" id="CAJOBA010034093">
    <property type="protein sequence ID" value="CAF3977872.1"/>
    <property type="molecule type" value="Genomic_DNA"/>
</dbReference>
<reference evidence="3" key="1">
    <citation type="submission" date="2021-02" db="EMBL/GenBank/DDBJ databases">
        <authorList>
            <person name="Nowell W R."/>
        </authorList>
    </citation>
    <scope>NUCLEOTIDE SEQUENCE</scope>
</reference>
<dbReference type="Pfam" id="PF02142">
    <property type="entry name" value="MGS"/>
    <property type="match status" value="1"/>
</dbReference>
<sequence>MRIRLNLKMLINNTYTNSSKQQVFFYEIAKRKRIALIAHDNKKPEILTWAKNHRKQLIKHDLYATSGTGTLLSTELDLKITKFNGGPFGGDLQVGAKIADHLMDMVIFIIDPFTPQPHDVDIKALQRITMAWNIPAAFDVATADFIFSSPYMERKYTRKVILPIL</sequence>
<protein>
    <recommendedName>
        <fullName evidence="1">MGS-like domain-containing protein</fullName>
    </recommendedName>
</protein>
<dbReference type="CDD" id="cd01422">
    <property type="entry name" value="MGS"/>
    <property type="match status" value="1"/>
</dbReference>
<dbReference type="EMBL" id="CAJNOK010012568">
    <property type="protein sequence ID" value="CAF1166295.1"/>
    <property type="molecule type" value="Genomic_DNA"/>
</dbReference>
<dbReference type="PROSITE" id="PS51855">
    <property type="entry name" value="MGS"/>
    <property type="match status" value="1"/>
</dbReference>
<dbReference type="GO" id="GO:0005829">
    <property type="term" value="C:cytosol"/>
    <property type="evidence" value="ECO:0007669"/>
    <property type="project" value="TreeGrafter"/>
</dbReference>
<proteinExistence type="inferred from homology"/>
<comment type="caution">
    <text evidence="3">The sequence shown here is derived from an EMBL/GenBank/DDBJ whole genome shotgun (WGS) entry which is preliminary data.</text>
</comment>
<dbReference type="InterPro" id="IPR036914">
    <property type="entry name" value="MGS-like_dom_sf"/>
</dbReference>
<dbReference type="Gene3D" id="3.40.50.1380">
    <property type="entry name" value="Methylglyoxal synthase-like domain"/>
    <property type="match status" value="1"/>
</dbReference>
<accession>A0A8S2MW87</accession>
<dbReference type="NCBIfam" id="NF003559">
    <property type="entry name" value="PRK05234.1"/>
    <property type="match status" value="1"/>
</dbReference>
<evidence type="ECO:0000313" key="2">
    <source>
        <dbReference type="EMBL" id="CAF1166295.1"/>
    </source>
</evidence>
<dbReference type="Proteomes" id="UP000677228">
    <property type="component" value="Unassembled WGS sequence"/>
</dbReference>
<organism evidence="3 4">
    <name type="scientific">Didymodactylos carnosus</name>
    <dbReference type="NCBI Taxonomy" id="1234261"/>
    <lineage>
        <taxon>Eukaryota</taxon>
        <taxon>Metazoa</taxon>
        <taxon>Spiralia</taxon>
        <taxon>Gnathifera</taxon>
        <taxon>Rotifera</taxon>
        <taxon>Eurotatoria</taxon>
        <taxon>Bdelloidea</taxon>
        <taxon>Philodinida</taxon>
        <taxon>Philodinidae</taxon>
        <taxon>Didymodactylos</taxon>
    </lineage>
</organism>
<dbReference type="SMART" id="SM00851">
    <property type="entry name" value="MGS"/>
    <property type="match status" value="1"/>
</dbReference>
<dbReference type="Proteomes" id="UP000682733">
    <property type="component" value="Unassembled WGS sequence"/>
</dbReference>
<dbReference type="HAMAP" id="MF_00549">
    <property type="entry name" value="Methylglyoxal_synth"/>
    <property type="match status" value="1"/>
</dbReference>
<dbReference type="AlphaFoldDB" id="A0A8S2MW87"/>
<dbReference type="PANTHER" id="PTHR30492">
    <property type="entry name" value="METHYLGLYOXAL SYNTHASE"/>
    <property type="match status" value="1"/>
</dbReference>
<name>A0A8S2MW87_9BILA</name>
<evidence type="ECO:0000313" key="3">
    <source>
        <dbReference type="EMBL" id="CAF3977872.1"/>
    </source>
</evidence>
<dbReference type="GO" id="GO:0008929">
    <property type="term" value="F:methylglyoxal synthase activity"/>
    <property type="evidence" value="ECO:0007669"/>
    <property type="project" value="InterPro"/>
</dbReference>
<dbReference type="InterPro" id="IPR011607">
    <property type="entry name" value="MGS-like_dom"/>
</dbReference>
<evidence type="ECO:0000313" key="4">
    <source>
        <dbReference type="Proteomes" id="UP000682733"/>
    </source>
</evidence>
<dbReference type="GO" id="GO:0019242">
    <property type="term" value="P:methylglyoxal biosynthetic process"/>
    <property type="evidence" value="ECO:0007669"/>
    <property type="project" value="InterPro"/>
</dbReference>
<evidence type="ECO:0000259" key="1">
    <source>
        <dbReference type="PROSITE" id="PS51855"/>
    </source>
</evidence>
<gene>
    <name evidence="2" type="ORF">OVA965_LOCUS22345</name>
    <name evidence="3" type="ORF">TMI583_LOCUS23060</name>
</gene>